<dbReference type="GO" id="GO:0047632">
    <property type="term" value="F:agmatine deiminase activity"/>
    <property type="evidence" value="ECO:0007669"/>
    <property type="project" value="TreeGrafter"/>
</dbReference>
<protein>
    <submittedName>
        <fullName evidence="2">Putative agmatine deiminase 2</fullName>
    </submittedName>
</protein>
<feature type="non-terminal residue" evidence="2">
    <location>
        <position position="86"/>
    </location>
</feature>
<gene>
    <name evidence="2" type="ORF">TSOC_014997</name>
</gene>
<dbReference type="Gene3D" id="3.75.10.10">
    <property type="entry name" value="L-arginine/glycine Amidinotransferase, Chain A"/>
    <property type="match status" value="1"/>
</dbReference>
<dbReference type="PANTHER" id="PTHR31377:SF0">
    <property type="entry name" value="AGMATINE DEIMINASE-RELATED"/>
    <property type="match status" value="1"/>
</dbReference>
<accession>A0A2J7ZG82</accession>
<comment type="caution">
    <text evidence="2">The sequence shown here is derived from an EMBL/GenBank/DDBJ whole genome shotgun (WGS) entry which is preliminary data.</text>
</comment>
<evidence type="ECO:0000313" key="3">
    <source>
        <dbReference type="Proteomes" id="UP000236333"/>
    </source>
</evidence>
<evidence type="ECO:0000256" key="1">
    <source>
        <dbReference type="ARBA" id="ARBA00022801"/>
    </source>
</evidence>
<keyword evidence="1" id="KW-0378">Hydrolase</keyword>
<reference evidence="2 3" key="1">
    <citation type="journal article" date="2017" name="Mol. Biol. Evol.">
        <title>The 4-celled Tetrabaena socialis nuclear genome reveals the essential components for genetic control of cell number at the origin of multicellularity in the volvocine lineage.</title>
        <authorList>
            <person name="Featherston J."/>
            <person name="Arakaki Y."/>
            <person name="Hanschen E.R."/>
            <person name="Ferris P.J."/>
            <person name="Michod R.E."/>
            <person name="Olson B.J.S.C."/>
            <person name="Nozaki H."/>
            <person name="Durand P.M."/>
        </authorList>
    </citation>
    <scope>NUCLEOTIDE SEQUENCE [LARGE SCALE GENOMIC DNA]</scope>
    <source>
        <strain evidence="2 3">NIES-571</strain>
    </source>
</reference>
<dbReference type="PANTHER" id="PTHR31377">
    <property type="entry name" value="AGMATINE DEIMINASE-RELATED"/>
    <property type="match status" value="1"/>
</dbReference>
<dbReference type="GO" id="GO:0009446">
    <property type="term" value="P:putrescine biosynthetic process"/>
    <property type="evidence" value="ECO:0007669"/>
    <property type="project" value="InterPro"/>
</dbReference>
<evidence type="ECO:0000313" key="2">
    <source>
        <dbReference type="EMBL" id="PNG99229.1"/>
    </source>
</evidence>
<dbReference type="InterPro" id="IPR007466">
    <property type="entry name" value="Peptidyl-Arg-deiminase_porph"/>
</dbReference>
<dbReference type="Pfam" id="PF04371">
    <property type="entry name" value="PAD_porph"/>
    <property type="match status" value="1"/>
</dbReference>
<dbReference type="Proteomes" id="UP000236333">
    <property type="component" value="Unassembled WGS sequence"/>
</dbReference>
<organism evidence="2 3">
    <name type="scientific">Tetrabaena socialis</name>
    <dbReference type="NCBI Taxonomy" id="47790"/>
    <lineage>
        <taxon>Eukaryota</taxon>
        <taxon>Viridiplantae</taxon>
        <taxon>Chlorophyta</taxon>
        <taxon>core chlorophytes</taxon>
        <taxon>Chlorophyceae</taxon>
        <taxon>CS clade</taxon>
        <taxon>Chlamydomonadales</taxon>
        <taxon>Tetrabaenaceae</taxon>
        <taxon>Tetrabaena</taxon>
    </lineage>
</organism>
<dbReference type="EMBL" id="PGGS01003607">
    <property type="protein sequence ID" value="PNG99229.1"/>
    <property type="molecule type" value="Genomic_DNA"/>
</dbReference>
<sequence length="86" mass="9643">MPGEFEPHAGTWMSFPHDPALWRDGARPAQQQVADVARAISQFEQVWMLAHPRVAELARSHFCGVAGVHVVEQPTNDVWARDWGPT</sequence>
<name>A0A2J7ZG82_9CHLO</name>
<dbReference type="AlphaFoldDB" id="A0A2J7ZG82"/>
<dbReference type="GO" id="GO:0004668">
    <property type="term" value="F:protein-arginine deiminase activity"/>
    <property type="evidence" value="ECO:0007669"/>
    <property type="project" value="InterPro"/>
</dbReference>
<dbReference type="OrthoDB" id="544103at2759"/>
<proteinExistence type="predicted"/>
<keyword evidence="3" id="KW-1185">Reference proteome</keyword>
<dbReference type="SUPFAM" id="SSF55909">
    <property type="entry name" value="Pentein"/>
    <property type="match status" value="1"/>
</dbReference>